<evidence type="ECO:0000313" key="1">
    <source>
        <dbReference type="EMBL" id="GEM38527.1"/>
    </source>
</evidence>
<reference evidence="1 2" key="1">
    <citation type="submission" date="2019-07" db="EMBL/GenBank/DDBJ databases">
        <title>Whole genome shotgun sequence of Nocardia ninae NBRC 108245.</title>
        <authorList>
            <person name="Hosoyama A."/>
            <person name="Uohara A."/>
            <person name="Ohji S."/>
            <person name="Ichikawa N."/>
        </authorList>
    </citation>
    <scope>NUCLEOTIDE SEQUENCE [LARGE SCALE GENOMIC DNA]</scope>
    <source>
        <strain evidence="1 2">NBRC 108245</strain>
    </source>
</reference>
<dbReference type="AlphaFoldDB" id="A0A511MEF9"/>
<gene>
    <name evidence="1" type="ORF">NN4_30460</name>
</gene>
<dbReference type="EMBL" id="BJXA01000016">
    <property type="protein sequence ID" value="GEM38527.1"/>
    <property type="molecule type" value="Genomic_DNA"/>
</dbReference>
<comment type="caution">
    <text evidence="1">The sequence shown here is derived from an EMBL/GenBank/DDBJ whole genome shotgun (WGS) entry which is preliminary data.</text>
</comment>
<sequence>MSAIGQRWASLKLELGVLDPDHLRLAIDAYVAAPAVAAPTALCRAHRASAVEPSTCSHSSVYKFLCRIDIINFNYDYSISSIRTSERTAVVRTPALSPPRLK</sequence>
<keyword evidence="2" id="KW-1185">Reference proteome</keyword>
<dbReference type="Proteomes" id="UP000321424">
    <property type="component" value="Unassembled WGS sequence"/>
</dbReference>
<evidence type="ECO:0000313" key="2">
    <source>
        <dbReference type="Proteomes" id="UP000321424"/>
    </source>
</evidence>
<protein>
    <submittedName>
        <fullName evidence="1">Uncharacterized protein</fullName>
    </submittedName>
</protein>
<name>A0A511MEF9_9NOCA</name>
<proteinExistence type="predicted"/>
<accession>A0A511MEF9</accession>
<organism evidence="1 2">
    <name type="scientific">Nocardia ninae NBRC 108245</name>
    <dbReference type="NCBI Taxonomy" id="1210091"/>
    <lineage>
        <taxon>Bacteria</taxon>
        <taxon>Bacillati</taxon>
        <taxon>Actinomycetota</taxon>
        <taxon>Actinomycetes</taxon>
        <taxon>Mycobacteriales</taxon>
        <taxon>Nocardiaceae</taxon>
        <taxon>Nocardia</taxon>
    </lineage>
</organism>